<keyword evidence="2" id="KW-1185">Reference proteome</keyword>
<name>A0A5D2V7Q9_GOSMU</name>
<accession>A0A5D2V7Q9</accession>
<proteinExistence type="predicted"/>
<dbReference type="AlphaFoldDB" id="A0A5D2V7Q9"/>
<dbReference type="Proteomes" id="UP000323597">
    <property type="component" value="Chromosome D05"/>
</dbReference>
<organism evidence="1 2">
    <name type="scientific">Gossypium mustelinum</name>
    <name type="common">Cotton</name>
    <name type="synonym">Gossypium caicoense</name>
    <dbReference type="NCBI Taxonomy" id="34275"/>
    <lineage>
        <taxon>Eukaryota</taxon>
        <taxon>Viridiplantae</taxon>
        <taxon>Streptophyta</taxon>
        <taxon>Embryophyta</taxon>
        <taxon>Tracheophyta</taxon>
        <taxon>Spermatophyta</taxon>
        <taxon>Magnoliopsida</taxon>
        <taxon>eudicotyledons</taxon>
        <taxon>Gunneridae</taxon>
        <taxon>Pentapetalae</taxon>
        <taxon>rosids</taxon>
        <taxon>malvids</taxon>
        <taxon>Malvales</taxon>
        <taxon>Malvaceae</taxon>
        <taxon>Malvoideae</taxon>
        <taxon>Gossypium</taxon>
    </lineage>
</organism>
<reference evidence="1 2" key="1">
    <citation type="submission" date="2019-07" db="EMBL/GenBank/DDBJ databases">
        <title>WGS assembly of Gossypium mustelinum.</title>
        <authorList>
            <person name="Chen Z.J."/>
            <person name="Sreedasyam A."/>
            <person name="Ando A."/>
            <person name="Song Q."/>
            <person name="De L."/>
            <person name="Hulse-Kemp A."/>
            <person name="Ding M."/>
            <person name="Ye W."/>
            <person name="Kirkbride R."/>
            <person name="Jenkins J."/>
            <person name="Plott C."/>
            <person name="Lovell J."/>
            <person name="Lin Y.-M."/>
            <person name="Vaughn R."/>
            <person name="Liu B."/>
            <person name="Li W."/>
            <person name="Simpson S."/>
            <person name="Scheffler B."/>
            <person name="Saski C."/>
            <person name="Grover C."/>
            <person name="Hu G."/>
            <person name="Conover J."/>
            <person name="Carlson J."/>
            <person name="Shu S."/>
            <person name="Boston L."/>
            <person name="Williams M."/>
            <person name="Peterson D."/>
            <person name="Mcgee K."/>
            <person name="Jones D."/>
            <person name="Wendel J."/>
            <person name="Stelly D."/>
            <person name="Grimwood J."/>
            <person name="Schmutz J."/>
        </authorList>
    </citation>
    <scope>NUCLEOTIDE SEQUENCE [LARGE SCALE GENOMIC DNA]</scope>
    <source>
        <strain evidence="1">1408120.09</strain>
    </source>
</reference>
<dbReference type="EMBL" id="CM017653">
    <property type="protein sequence ID" value="TYI85232.1"/>
    <property type="molecule type" value="Genomic_DNA"/>
</dbReference>
<gene>
    <name evidence="1" type="ORF">E1A91_D05G425800v1</name>
</gene>
<evidence type="ECO:0000313" key="1">
    <source>
        <dbReference type="EMBL" id="TYI85232.1"/>
    </source>
</evidence>
<sequence>MSAEQLNTLNHRREVIGHAQSLTLKALKLVLGNPLSSKETKFEHQSNQISWRWMSLSGPRGRDLIPESVILIDSRQALSSNSSAILLSLSQSYIRRDSTREILSGCNSASLASKDCS</sequence>
<protein>
    <submittedName>
        <fullName evidence="1">Uncharacterized protein</fullName>
    </submittedName>
</protein>
<evidence type="ECO:0000313" key="2">
    <source>
        <dbReference type="Proteomes" id="UP000323597"/>
    </source>
</evidence>